<accession>A0ABS5M591</accession>
<evidence type="ECO:0008006" key="3">
    <source>
        <dbReference type="Google" id="ProtNLM"/>
    </source>
</evidence>
<protein>
    <recommendedName>
        <fullName evidence="3">DUF4274 domain-containing protein</fullName>
    </recommendedName>
</protein>
<proteinExistence type="predicted"/>
<evidence type="ECO:0000313" key="2">
    <source>
        <dbReference type="Proteomes" id="UP000811492"/>
    </source>
</evidence>
<gene>
    <name evidence="1" type="ORF">JSQ98_09220</name>
</gene>
<dbReference type="RefSeq" id="WP_211649363.1">
    <property type="nucleotide sequence ID" value="NZ_JAFEVO010000001.1"/>
</dbReference>
<reference evidence="1 2" key="1">
    <citation type="submission" date="2021-02" db="EMBL/GenBank/DDBJ databases">
        <title>Draft genome and description of Leucobacter sp nov strain Marseille-Q4368.</title>
        <authorList>
            <person name="Boxberger M."/>
            <person name="La Scola B."/>
        </authorList>
    </citation>
    <scope>NUCLEOTIDE SEQUENCE [LARGE SCALE GENOMIC DNA]</scope>
    <source>
        <strain evidence="1 2">Marseille-Q4368</strain>
    </source>
</reference>
<comment type="caution">
    <text evidence="1">The sequence shown here is derived from an EMBL/GenBank/DDBJ whole genome shotgun (WGS) entry which is preliminary data.</text>
</comment>
<name>A0ABS5M591_9MICO</name>
<dbReference type="EMBL" id="JAFEVO010000001">
    <property type="protein sequence ID" value="MBS3182369.1"/>
    <property type="molecule type" value="Genomic_DNA"/>
</dbReference>
<sequence>MHDQESLDKLQQSWPETTDYLRRVGQVNNDLAVLREISQRDEYEASLTWLDHLAVGVEDLTKQPNPVTVLWFLHRDGMEIASASQVDSYREIREEFDQEQIRLNGESSGLSWDVLDEGPFNLPDSDEQQLWALPELQQKFLAWADQTATRHDYQGPALTLAQGSILFNVCLFLEQEPEQSPGWAEECLRSALSSDFFEKAANPTK</sequence>
<dbReference type="Proteomes" id="UP000811492">
    <property type="component" value="Unassembled WGS sequence"/>
</dbReference>
<evidence type="ECO:0000313" key="1">
    <source>
        <dbReference type="EMBL" id="MBS3182369.1"/>
    </source>
</evidence>
<organism evidence="1 2">
    <name type="scientific">Leucobacter manosquensis</name>
    <dbReference type="NCBI Taxonomy" id="2810611"/>
    <lineage>
        <taxon>Bacteria</taxon>
        <taxon>Bacillati</taxon>
        <taxon>Actinomycetota</taxon>
        <taxon>Actinomycetes</taxon>
        <taxon>Micrococcales</taxon>
        <taxon>Microbacteriaceae</taxon>
        <taxon>Leucobacter</taxon>
    </lineage>
</organism>
<keyword evidence="2" id="KW-1185">Reference proteome</keyword>